<feature type="compositionally biased region" description="Low complexity" evidence="1">
    <location>
        <begin position="95"/>
        <end position="117"/>
    </location>
</feature>
<dbReference type="PATRIC" id="fig|452.5.peg.154"/>
<proteinExistence type="predicted"/>
<evidence type="ECO:0000313" key="4">
    <source>
        <dbReference type="Proteomes" id="UP000054877"/>
    </source>
</evidence>
<gene>
    <name evidence="3" type="ORF">Lspi_0141</name>
</gene>
<dbReference type="Proteomes" id="UP000054877">
    <property type="component" value="Unassembled WGS sequence"/>
</dbReference>
<dbReference type="Gene3D" id="6.10.280.220">
    <property type="match status" value="1"/>
</dbReference>
<keyword evidence="2" id="KW-0472">Membrane</keyword>
<dbReference type="AlphaFoldDB" id="A0A0W0ZB90"/>
<sequence length="265" mass="29086">MVDNNQDNDEYQFSDLDVMGSDMMDDEDTAPMQSEVVERHSPQKNIRRNALIVVVLVILAMVVYKFMGAFFSSKTDQVATKKTTPSAIQPIPQETQSRPVQPVVTQQTTPSVTSSSSNREVNQKLAALEISQQNMRSEVTTVNNQLSGLSSNLNSLADKIAALSQTVNTLADKVEQQSRELAVISARTRPKTVRPKVRATRSLPVYYIQAVIPGRAWLIATNGSTLTVREGTKVAGYGVVKLIDAIQGRVVMSSGKVIRFSQQDS</sequence>
<dbReference type="EMBL" id="LNYX01000002">
    <property type="protein sequence ID" value="KTD66078.1"/>
    <property type="molecule type" value="Genomic_DNA"/>
</dbReference>
<dbReference type="OrthoDB" id="5622044at2"/>
<evidence type="ECO:0000313" key="3">
    <source>
        <dbReference type="EMBL" id="KTD66078.1"/>
    </source>
</evidence>
<dbReference type="STRING" id="452.Lspi_0141"/>
<evidence type="ECO:0000256" key="1">
    <source>
        <dbReference type="SAM" id="MobiDB-lite"/>
    </source>
</evidence>
<accession>A0A0W0ZB90</accession>
<keyword evidence="2" id="KW-1133">Transmembrane helix</keyword>
<comment type="caution">
    <text evidence="3">The sequence shown here is derived from an EMBL/GenBank/DDBJ whole genome shotgun (WGS) entry which is preliminary data.</text>
</comment>
<dbReference type="NCBIfam" id="NF038218">
    <property type="entry name" value="IcmG_DotF_IVB"/>
    <property type="match status" value="1"/>
</dbReference>
<name>A0A0W0ZB90_LEGSP</name>
<dbReference type="RefSeq" id="WP_058482090.1">
    <property type="nucleotide sequence ID" value="NZ_CAAAII010000009.1"/>
</dbReference>
<feature type="transmembrane region" description="Helical" evidence="2">
    <location>
        <begin position="49"/>
        <end position="71"/>
    </location>
</feature>
<organism evidence="3 4">
    <name type="scientific">Legionella spiritensis</name>
    <dbReference type="NCBI Taxonomy" id="452"/>
    <lineage>
        <taxon>Bacteria</taxon>
        <taxon>Pseudomonadati</taxon>
        <taxon>Pseudomonadota</taxon>
        <taxon>Gammaproteobacteria</taxon>
        <taxon>Legionellales</taxon>
        <taxon>Legionellaceae</taxon>
        <taxon>Legionella</taxon>
    </lineage>
</organism>
<keyword evidence="2" id="KW-0812">Transmembrane</keyword>
<protein>
    <submittedName>
        <fullName evidence="3">Protein IcmG (DotF)</fullName>
    </submittedName>
</protein>
<keyword evidence="4" id="KW-1185">Reference proteome</keyword>
<reference evidence="3 4" key="1">
    <citation type="submission" date="2015-11" db="EMBL/GenBank/DDBJ databases">
        <title>Genomic analysis of 38 Legionella species identifies large and diverse effector repertoires.</title>
        <authorList>
            <person name="Burstein D."/>
            <person name="Amaro F."/>
            <person name="Zusman T."/>
            <person name="Lifshitz Z."/>
            <person name="Cohen O."/>
            <person name="Gilbert J.A."/>
            <person name="Pupko T."/>
            <person name="Shuman H.A."/>
            <person name="Segal G."/>
        </authorList>
    </citation>
    <scope>NUCLEOTIDE SEQUENCE [LARGE SCALE GENOMIC DNA]</scope>
    <source>
        <strain evidence="3 4">Mt.St.Helens-9</strain>
    </source>
</reference>
<feature type="region of interest" description="Disordered" evidence="1">
    <location>
        <begin position="82"/>
        <end position="120"/>
    </location>
</feature>
<evidence type="ECO:0000256" key="2">
    <source>
        <dbReference type="SAM" id="Phobius"/>
    </source>
</evidence>